<keyword evidence="4" id="KW-0862">Zinc</keyword>
<dbReference type="PANTHER" id="PTHR37418">
    <property type="entry name" value="3-KETO-5-AMINOHEXANOATE CLEAVAGE ENZYME-RELATED"/>
    <property type="match status" value="1"/>
</dbReference>
<dbReference type="Pfam" id="PF05853">
    <property type="entry name" value="BKACE"/>
    <property type="match status" value="1"/>
</dbReference>
<dbReference type="RefSeq" id="WP_054187476.1">
    <property type="nucleotide sequence ID" value="NZ_JARVLG010000201.1"/>
</dbReference>
<name>A0A2A5JDA6_RHOSG</name>
<dbReference type="InterPro" id="IPR013785">
    <property type="entry name" value="Aldolase_TIM"/>
</dbReference>
<evidence type="ECO:0000256" key="2">
    <source>
        <dbReference type="ARBA" id="ARBA00022679"/>
    </source>
</evidence>
<dbReference type="Proteomes" id="UP000230886">
    <property type="component" value="Unassembled WGS sequence"/>
</dbReference>
<evidence type="ECO:0000256" key="1">
    <source>
        <dbReference type="ARBA" id="ARBA00001947"/>
    </source>
</evidence>
<evidence type="ECO:0000313" key="5">
    <source>
        <dbReference type="EMBL" id="PCK26931.1"/>
    </source>
</evidence>
<evidence type="ECO:0000313" key="6">
    <source>
        <dbReference type="Proteomes" id="UP000230886"/>
    </source>
</evidence>
<accession>A0A2A5JDA6</accession>
<gene>
    <name evidence="5" type="ORF">CHR55_11905</name>
</gene>
<evidence type="ECO:0000256" key="4">
    <source>
        <dbReference type="ARBA" id="ARBA00022833"/>
    </source>
</evidence>
<evidence type="ECO:0000256" key="3">
    <source>
        <dbReference type="ARBA" id="ARBA00022723"/>
    </source>
</evidence>
<sequence length="306" mass="32804">MTLEATSSTTEKPVIIGVHVNENTMRAPNPHIPWTPSEIADTALACEDAGASLMHFHGRAVDGGVDHSAATYGEIVERVRAVSNLLLAPSMANVPGYTIDERLSNLAPNQSDPKRRSDFLVVDMGCAAMDLIDATTGLFATDSRVFVNDTRTQIELLSRASELGLVPYQTSFNVSWTRAIFAHARVRNPSSPLVIAFILGGDEFPAAHPATAAGLRAQLDLLPADLPVEWIVSAYRGNVLAAAEESIKRGGHVAIGAGDYHYEELGYPSTPDLVAEVVSIARRYGREPATPDQARRILGVDVHASS</sequence>
<comment type="cofactor">
    <cofactor evidence="1">
        <name>Zn(2+)</name>
        <dbReference type="ChEBI" id="CHEBI:29105"/>
    </cofactor>
</comment>
<dbReference type="GO" id="GO:0043720">
    <property type="term" value="F:3-keto-5-aminohexanoate cleavage activity"/>
    <property type="evidence" value="ECO:0007669"/>
    <property type="project" value="InterPro"/>
</dbReference>
<dbReference type="AlphaFoldDB" id="A0A2A5JDA6"/>
<dbReference type="InterPro" id="IPR008567">
    <property type="entry name" value="BKACE"/>
</dbReference>
<dbReference type="PANTHER" id="PTHR37418:SF2">
    <property type="entry name" value="3-KETO-5-AMINOHEXANOATE CLEAVAGE ENZYME"/>
    <property type="match status" value="1"/>
</dbReference>
<dbReference type="GO" id="GO:0046872">
    <property type="term" value="F:metal ion binding"/>
    <property type="evidence" value="ECO:0007669"/>
    <property type="project" value="UniProtKB-KW"/>
</dbReference>
<keyword evidence="3" id="KW-0479">Metal-binding</keyword>
<proteinExistence type="predicted"/>
<protein>
    <submittedName>
        <fullName evidence="5">3-keto-5-aminohexanoate cleavage protein</fullName>
    </submittedName>
</protein>
<reference evidence="5 6" key="1">
    <citation type="submission" date="2017-07" db="EMBL/GenBank/DDBJ databases">
        <title>Draft sequence of Rhodococcus enclensis 23b-28.</title>
        <authorList>
            <person name="Besaury L."/>
            <person name="Sancelme M."/>
            <person name="Amato P."/>
            <person name="Lallement A."/>
            <person name="Delort A.-M."/>
        </authorList>
    </citation>
    <scope>NUCLEOTIDE SEQUENCE [LARGE SCALE GENOMIC DNA]</scope>
    <source>
        <strain evidence="5 6">23b-28</strain>
    </source>
</reference>
<comment type="caution">
    <text evidence="5">The sequence shown here is derived from an EMBL/GenBank/DDBJ whole genome shotgun (WGS) entry which is preliminary data.</text>
</comment>
<dbReference type="EMBL" id="NOVD01000006">
    <property type="protein sequence ID" value="PCK26931.1"/>
    <property type="molecule type" value="Genomic_DNA"/>
</dbReference>
<organism evidence="5 6">
    <name type="scientific">Rhodococcus qingshengii</name>
    <dbReference type="NCBI Taxonomy" id="334542"/>
    <lineage>
        <taxon>Bacteria</taxon>
        <taxon>Bacillati</taxon>
        <taxon>Actinomycetota</taxon>
        <taxon>Actinomycetes</taxon>
        <taxon>Mycobacteriales</taxon>
        <taxon>Nocardiaceae</taxon>
        <taxon>Rhodococcus</taxon>
        <taxon>Rhodococcus erythropolis group</taxon>
    </lineage>
</organism>
<keyword evidence="2" id="KW-0808">Transferase</keyword>
<dbReference type="Gene3D" id="3.20.20.70">
    <property type="entry name" value="Aldolase class I"/>
    <property type="match status" value="1"/>
</dbReference>